<dbReference type="EMBL" id="JRNQ01000098">
    <property type="protein sequence ID" value="KGF43195.1"/>
    <property type="molecule type" value="Genomic_DNA"/>
</dbReference>
<comment type="caution">
    <text evidence="2">The sequence shown here is derived from an EMBL/GenBank/DDBJ whole genome shotgun (WGS) entry which is preliminary data.</text>
</comment>
<sequence length="229" mass="26465">MRDNIMITFANQKGGVGKTTLCTMFADYLAAKGESVLVVDFDRQQTIYSKRQEDLGKYEGVRLPYTVQPFDIKDTNNVREFLTNLREGYKGFVLMDTPGNLSQQGLVPIFALSHYIVCPYQFEATSISSTATFIGFIAKLQHMLPIMKSQFVFVVNKWDKRYGRKAELELWDKTEERLRHFGLVAPRIEVKADMQRYNTIELMGPQNDIVSPTFDFMYQQIIEPKELTK</sequence>
<organism evidence="2 3">
    <name type="scientific">Prevotella bivia DNF00320</name>
    <dbReference type="NCBI Taxonomy" id="1401068"/>
    <lineage>
        <taxon>Bacteria</taxon>
        <taxon>Pseudomonadati</taxon>
        <taxon>Bacteroidota</taxon>
        <taxon>Bacteroidia</taxon>
        <taxon>Bacteroidales</taxon>
        <taxon>Prevotellaceae</taxon>
        <taxon>Prevotella</taxon>
    </lineage>
</organism>
<dbReference type="PANTHER" id="PTHR13696:SF52">
    <property type="entry name" value="PARA FAMILY PROTEIN CT_582"/>
    <property type="match status" value="1"/>
</dbReference>
<dbReference type="OrthoDB" id="978593at2"/>
<dbReference type="CDD" id="cd02042">
    <property type="entry name" value="ParAB_family"/>
    <property type="match status" value="1"/>
</dbReference>
<feature type="domain" description="CobQ/CobB/MinD/ParA nucleotide binding" evidence="1">
    <location>
        <begin position="7"/>
        <end position="193"/>
    </location>
</feature>
<accession>A0A096A891</accession>
<dbReference type="Gene3D" id="3.40.50.300">
    <property type="entry name" value="P-loop containing nucleotide triphosphate hydrolases"/>
    <property type="match status" value="1"/>
</dbReference>
<dbReference type="InterPro" id="IPR027417">
    <property type="entry name" value="P-loop_NTPase"/>
</dbReference>
<evidence type="ECO:0000313" key="3">
    <source>
        <dbReference type="Proteomes" id="UP000029525"/>
    </source>
</evidence>
<dbReference type="Proteomes" id="UP000029525">
    <property type="component" value="Unassembled WGS sequence"/>
</dbReference>
<dbReference type="SUPFAM" id="SSF52540">
    <property type="entry name" value="P-loop containing nucleoside triphosphate hydrolases"/>
    <property type="match status" value="1"/>
</dbReference>
<reference evidence="2 3" key="1">
    <citation type="submission" date="2014-07" db="EMBL/GenBank/DDBJ databases">
        <authorList>
            <person name="McCorrison J."/>
            <person name="Sanka R."/>
            <person name="Torralba M."/>
            <person name="Gillis M."/>
            <person name="Haft D.H."/>
            <person name="Methe B."/>
            <person name="Sutton G."/>
            <person name="Nelson K.E."/>
        </authorList>
    </citation>
    <scope>NUCLEOTIDE SEQUENCE [LARGE SCALE GENOMIC DNA]</scope>
    <source>
        <strain evidence="2 3">DNF00320</strain>
    </source>
</reference>
<evidence type="ECO:0000313" key="2">
    <source>
        <dbReference type="EMBL" id="KGF43195.1"/>
    </source>
</evidence>
<protein>
    <submittedName>
        <fullName evidence="2">Conjugal transfer protein TraA</fullName>
    </submittedName>
</protein>
<proteinExistence type="predicted"/>
<dbReference type="PANTHER" id="PTHR13696">
    <property type="entry name" value="P-LOOP CONTAINING NUCLEOSIDE TRIPHOSPHATE HYDROLASE"/>
    <property type="match status" value="1"/>
</dbReference>
<dbReference type="InterPro" id="IPR002586">
    <property type="entry name" value="CobQ/CobB/MinD/ParA_Nub-bd_dom"/>
</dbReference>
<evidence type="ECO:0000259" key="1">
    <source>
        <dbReference type="Pfam" id="PF01656"/>
    </source>
</evidence>
<dbReference type="InterPro" id="IPR050678">
    <property type="entry name" value="DNA_Partitioning_ATPase"/>
</dbReference>
<dbReference type="AlphaFoldDB" id="A0A096A891"/>
<gene>
    <name evidence="2" type="ORF">HMPREF0647_10400</name>
</gene>
<dbReference type="RefSeq" id="WP_036868522.1">
    <property type="nucleotide sequence ID" value="NZ_JRNQ01000098.1"/>
</dbReference>
<name>A0A096A891_9BACT</name>
<dbReference type="Pfam" id="PF01656">
    <property type="entry name" value="CbiA"/>
    <property type="match status" value="1"/>
</dbReference>